<comment type="subcellular location">
    <subcellularLocation>
        <location evidence="2">Membrane</location>
    </subcellularLocation>
</comment>
<keyword evidence="10 13" id="KW-0408">Iron</keyword>
<keyword evidence="7 13" id="KW-0479">Metal-binding</keyword>
<comment type="similarity">
    <text evidence="4 14">Belongs to the cytochrome P450 family.</text>
</comment>
<evidence type="ECO:0000256" key="1">
    <source>
        <dbReference type="ARBA" id="ARBA00001971"/>
    </source>
</evidence>
<evidence type="ECO:0000256" key="6">
    <source>
        <dbReference type="ARBA" id="ARBA00022692"/>
    </source>
</evidence>
<evidence type="ECO:0000256" key="10">
    <source>
        <dbReference type="ARBA" id="ARBA00023004"/>
    </source>
</evidence>
<dbReference type="Gene3D" id="1.10.630.10">
    <property type="entry name" value="Cytochrome P450"/>
    <property type="match status" value="1"/>
</dbReference>
<dbReference type="Proteomes" id="UP001383192">
    <property type="component" value="Unassembled WGS sequence"/>
</dbReference>
<organism evidence="15 16">
    <name type="scientific">Paramarasmius palmivorus</name>
    <dbReference type="NCBI Taxonomy" id="297713"/>
    <lineage>
        <taxon>Eukaryota</taxon>
        <taxon>Fungi</taxon>
        <taxon>Dikarya</taxon>
        <taxon>Basidiomycota</taxon>
        <taxon>Agaricomycotina</taxon>
        <taxon>Agaricomycetes</taxon>
        <taxon>Agaricomycetidae</taxon>
        <taxon>Agaricales</taxon>
        <taxon>Marasmiineae</taxon>
        <taxon>Marasmiaceae</taxon>
        <taxon>Paramarasmius</taxon>
    </lineage>
</organism>
<keyword evidence="5 13" id="KW-0349">Heme</keyword>
<keyword evidence="16" id="KW-1185">Reference proteome</keyword>
<sequence>MANDAMNYDEPKSVLSMFQVVFGPGVLSTPLGAHHRKQRKMLNPAFSIAHMKEQIPIFYGIARKVRDTLVRKVQDGPKEVDVSSWMGRTALELIGQSGLGYSFDDLEDQIRHDPFAHAIKALTLLPWWKDLQATKFFADELWRMSTEIFEARVKALEMGDDEMKRQTGGGKDLMSLLIKENMKATGEDRLSKEELLAQVNSTQYYDVSMSNNDFSCTLTTKYRILINAATDTTSTALSQTLQLLATHPDVQRRLREEVDEAFQDGDASYERLVSLPLLDAICRETLRLYPPISKLVRIAKHDVVLPLSTPVVGIDGSAVTEILVPKNTEIHCSIINEHRNPDIWGPDAAEWKPERWMKPLSRTVTDASMPGVYSNLMTFSAGQRSCIGFKFSQLEMKVVLALLIQEFEFSDAGKAVSWDLTMITSPTIDGQPRMPVVMGLVKGPQ</sequence>
<dbReference type="GO" id="GO:0016020">
    <property type="term" value="C:membrane"/>
    <property type="evidence" value="ECO:0007669"/>
    <property type="project" value="UniProtKB-SubCell"/>
</dbReference>
<accession>A0AAW0D459</accession>
<dbReference type="GO" id="GO:0016705">
    <property type="term" value="F:oxidoreductase activity, acting on paired donors, with incorporation or reduction of molecular oxygen"/>
    <property type="evidence" value="ECO:0007669"/>
    <property type="project" value="InterPro"/>
</dbReference>
<evidence type="ECO:0000313" key="15">
    <source>
        <dbReference type="EMBL" id="KAK7045350.1"/>
    </source>
</evidence>
<keyword evidence="12" id="KW-0472">Membrane</keyword>
<proteinExistence type="inferred from homology"/>
<evidence type="ECO:0000256" key="11">
    <source>
        <dbReference type="ARBA" id="ARBA00023033"/>
    </source>
</evidence>
<dbReference type="EMBL" id="JAYKXP010000025">
    <property type="protein sequence ID" value="KAK7045350.1"/>
    <property type="molecule type" value="Genomic_DNA"/>
</dbReference>
<evidence type="ECO:0000256" key="14">
    <source>
        <dbReference type="RuleBase" id="RU000461"/>
    </source>
</evidence>
<dbReference type="SUPFAM" id="SSF48264">
    <property type="entry name" value="Cytochrome P450"/>
    <property type="match status" value="1"/>
</dbReference>
<gene>
    <name evidence="15" type="ORF">VNI00_007599</name>
</gene>
<dbReference type="InterPro" id="IPR036396">
    <property type="entry name" value="Cyt_P450_sf"/>
</dbReference>
<feature type="binding site" description="axial binding residue" evidence="13">
    <location>
        <position position="386"/>
    </location>
    <ligand>
        <name>heme</name>
        <dbReference type="ChEBI" id="CHEBI:30413"/>
    </ligand>
    <ligandPart>
        <name>Fe</name>
        <dbReference type="ChEBI" id="CHEBI:18248"/>
    </ligandPart>
</feature>
<evidence type="ECO:0000256" key="12">
    <source>
        <dbReference type="ARBA" id="ARBA00023136"/>
    </source>
</evidence>
<comment type="pathway">
    <text evidence="3">Secondary metabolite biosynthesis; terpenoid biosynthesis.</text>
</comment>
<reference evidence="15 16" key="1">
    <citation type="submission" date="2024-01" db="EMBL/GenBank/DDBJ databases">
        <title>A draft genome for a cacao thread blight-causing isolate of Paramarasmius palmivorus.</title>
        <authorList>
            <person name="Baruah I.K."/>
            <person name="Bukari Y."/>
            <person name="Amoako-Attah I."/>
            <person name="Meinhardt L.W."/>
            <person name="Bailey B.A."/>
            <person name="Cohen S.P."/>
        </authorList>
    </citation>
    <scope>NUCLEOTIDE SEQUENCE [LARGE SCALE GENOMIC DNA]</scope>
    <source>
        <strain evidence="15 16">GH-12</strain>
    </source>
</reference>
<dbReference type="PRINTS" id="PR00385">
    <property type="entry name" value="P450"/>
</dbReference>
<dbReference type="GO" id="GO:0005506">
    <property type="term" value="F:iron ion binding"/>
    <property type="evidence" value="ECO:0007669"/>
    <property type="project" value="InterPro"/>
</dbReference>
<dbReference type="InterPro" id="IPR002401">
    <property type="entry name" value="Cyt_P450_E_grp-I"/>
</dbReference>
<dbReference type="GO" id="GO:0020037">
    <property type="term" value="F:heme binding"/>
    <property type="evidence" value="ECO:0007669"/>
    <property type="project" value="InterPro"/>
</dbReference>
<dbReference type="InterPro" id="IPR050121">
    <property type="entry name" value="Cytochrome_P450_monoxygenase"/>
</dbReference>
<dbReference type="PROSITE" id="PS00086">
    <property type="entry name" value="CYTOCHROME_P450"/>
    <property type="match status" value="1"/>
</dbReference>
<comment type="caution">
    <text evidence="15">The sequence shown here is derived from an EMBL/GenBank/DDBJ whole genome shotgun (WGS) entry which is preliminary data.</text>
</comment>
<dbReference type="AlphaFoldDB" id="A0AAW0D459"/>
<evidence type="ECO:0000256" key="2">
    <source>
        <dbReference type="ARBA" id="ARBA00004370"/>
    </source>
</evidence>
<evidence type="ECO:0000313" key="16">
    <source>
        <dbReference type="Proteomes" id="UP001383192"/>
    </source>
</evidence>
<evidence type="ECO:0000256" key="8">
    <source>
        <dbReference type="ARBA" id="ARBA00022989"/>
    </source>
</evidence>
<dbReference type="PRINTS" id="PR00463">
    <property type="entry name" value="EP450I"/>
</dbReference>
<evidence type="ECO:0000256" key="4">
    <source>
        <dbReference type="ARBA" id="ARBA00010617"/>
    </source>
</evidence>
<dbReference type="InterPro" id="IPR001128">
    <property type="entry name" value="Cyt_P450"/>
</dbReference>
<evidence type="ECO:0000256" key="9">
    <source>
        <dbReference type="ARBA" id="ARBA00023002"/>
    </source>
</evidence>
<dbReference type="PANTHER" id="PTHR24305">
    <property type="entry name" value="CYTOCHROME P450"/>
    <property type="match status" value="1"/>
</dbReference>
<name>A0AAW0D459_9AGAR</name>
<keyword evidence="8" id="KW-1133">Transmembrane helix</keyword>
<dbReference type="Pfam" id="PF00067">
    <property type="entry name" value="p450"/>
    <property type="match status" value="2"/>
</dbReference>
<keyword evidence="9 14" id="KW-0560">Oxidoreductase</keyword>
<dbReference type="PANTHER" id="PTHR24305:SF166">
    <property type="entry name" value="CYTOCHROME P450 12A4, MITOCHONDRIAL-RELATED"/>
    <property type="match status" value="1"/>
</dbReference>
<comment type="cofactor">
    <cofactor evidence="1 13">
        <name>heme</name>
        <dbReference type="ChEBI" id="CHEBI:30413"/>
    </cofactor>
</comment>
<evidence type="ECO:0000256" key="13">
    <source>
        <dbReference type="PIRSR" id="PIRSR602401-1"/>
    </source>
</evidence>
<keyword evidence="6" id="KW-0812">Transmembrane</keyword>
<evidence type="ECO:0008006" key="17">
    <source>
        <dbReference type="Google" id="ProtNLM"/>
    </source>
</evidence>
<evidence type="ECO:0000256" key="5">
    <source>
        <dbReference type="ARBA" id="ARBA00022617"/>
    </source>
</evidence>
<dbReference type="InterPro" id="IPR017972">
    <property type="entry name" value="Cyt_P450_CS"/>
</dbReference>
<evidence type="ECO:0000256" key="3">
    <source>
        <dbReference type="ARBA" id="ARBA00004721"/>
    </source>
</evidence>
<protein>
    <recommendedName>
        <fullName evidence="17">Cytochrome P450</fullName>
    </recommendedName>
</protein>
<keyword evidence="11 14" id="KW-0503">Monooxygenase</keyword>
<dbReference type="GO" id="GO:0004497">
    <property type="term" value="F:monooxygenase activity"/>
    <property type="evidence" value="ECO:0007669"/>
    <property type="project" value="UniProtKB-KW"/>
</dbReference>
<evidence type="ECO:0000256" key="7">
    <source>
        <dbReference type="ARBA" id="ARBA00022723"/>
    </source>
</evidence>